<sequence>MSIRNQRKIRLTLTKKNRVIRLNLYSFIFQFIHQETILASCEANSSCKLSLHHLHFCIVSETEFITSALQEVMGRE</sequence>
<proteinExistence type="predicted"/>
<accession>A0A517VZV4</accession>
<dbReference type="AlphaFoldDB" id="A0A517VZV4"/>
<reference evidence="1 2" key="1">
    <citation type="submission" date="2019-03" db="EMBL/GenBank/DDBJ databases">
        <title>Deep-cultivation of Planctomycetes and their phenomic and genomic characterization uncovers novel biology.</title>
        <authorList>
            <person name="Wiegand S."/>
            <person name="Jogler M."/>
            <person name="Boedeker C."/>
            <person name="Pinto D."/>
            <person name="Vollmers J."/>
            <person name="Rivas-Marin E."/>
            <person name="Kohn T."/>
            <person name="Peeters S.H."/>
            <person name="Heuer A."/>
            <person name="Rast P."/>
            <person name="Oberbeckmann S."/>
            <person name="Bunk B."/>
            <person name="Jeske O."/>
            <person name="Meyerdierks A."/>
            <person name="Storesund J.E."/>
            <person name="Kallscheuer N."/>
            <person name="Luecker S."/>
            <person name="Lage O.M."/>
            <person name="Pohl T."/>
            <person name="Merkel B.J."/>
            <person name="Hornburger P."/>
            <person name="Mueller R.-W."/>
            <person name="Bruemmer F."/>
            <person name="Labrenz M."/>
            <person name="Spormann A.M."/>
            <person name="Op den Camp H."/>
            <person name="Overmann J."/>
            <person name="Amann R."/>
            <person name="Jetten M.S.M."/>
            <person name="Mascher T."/>
            <person name="Medema M.H."/>
            <person name="Devos D.P."/>
            <person name="Kaster A.-K."/>
            <person name="Ovreas L."/>
            <person name="Rohde M."/>
            <person name="Galperin M.Y."/>
            <person name="Jogler C."/>
        </authorList>
    </citation>
    <scope>NUCLEOTIDE SEQUENCE [LARGE SCALE GENOMIC DNA]</scope>
    <source>
        <strain evidence="1 2">V144</strain>
    </source>
</reference>
<name>A0A517VZV4_9PLAN</name>
<organism evidence="1 2">
    <name type="scientific">Gimesia aquarii</name>
    <dbReference type="NCBI Taxonomy" id="2527964"/>
    <lineage>
        <taxon>Bacteria</taxon>
        <taxon>Pseudomonadati</taxon>
        <taxon>Planctomycetota</taxon>
        <taxon>Planctomycetia</taxon>
        <taxon>Planctomycetales</taxon>
        <taxon>Planctomycetaceae</taxon>
        <taxon>Gimesia</taxon>
    </lineage>
</organism>
<protein>
    <submittedName>
        <fullName evidence="1">Uncharacterized protein</fullName>
    </submittedName>
</protein>
<evidence type="ECO:0000313" key="2">
    <source>
        <dbReference type="Proteomes" id="UP000318704"/>
    </source>
</evidence>
<evidence type="ECO:0000313" key="1">
    <source>
        <dbReference type="EMBL" id="QDT98528.1"/>
    </source>
</evidence>
<dbReference type="KEGG" id="gaw:V144x_40340"/>
<gene>
    <name evidence="1" type="ORF">V144x_40340</name>
</gene>
<dbReference type="Proteomes" id="UP000318704">
    <property type="component" value="Chromosome"/>
</dbReference>
<dbReference type="EMBL" id="CP037920">
    <property type="protein sequence ID" value="QDT98528.1"/>
    <property type="molecule type" value="Genomic_DNA"/>
</dbReference>